<accession>A0A1W0A2Q2</accession>
<comment type="caution">
    <text evidence="2">The sequence shown here is derived from an EMBL/GenBank/DDBJ whole genome shotgun (WGS) entry which is preliminary data.</text>
</comment>
<name>A0A1W0A2Q2_9STRA</name>
<proteinExistence type="predicted"/>
<evidence type="ECO:0000256" key="1">
    <source>
        <dbReference type="SAM" id="Phobius"/>
    </source>
</evidence>
<organism evidence="2 3">
    <name type="scientific">Thraustotheca clavata</name>
    <dbReference type="NCBI Taxonomy" id="74557"/>
    <lineage>
        <taxon>Eukaryota</taxon>
        <taxon>Sar</taxon>
        <taxon>Stramenopiles</taxon>
        <taxon>Oomycota</taxon>
        <taxon>Saprolegniomycetes</taxon>
        <taxon>Saprolegniales</taxon>
        <taxon>Achlyaceae</taxon>
        <taxon>Thraustotheca</taxon>
    </lineage>
</organism>
<dbReference type="EMBL" id="JNBS01000593">
    <property type="protein sequence ID" value="OQS04566.1"/>
    <property type="molecule type" value="Genomic_DNA"/>
</dbReference>
<keyword evidence="1" id="KW-1133">Transmembrane helix</keyword>
<reference evidence="2 3" key="1">
    <citation type="journal article" date="2014" name="Genome Biol. Evol.">
        <title>The secreted proteins of Achlya hypogyna and Thraustotheca clavata identify the ancestral oomycete secretome and reveal gene acquisitions by horizontal gene transfer.</title>
        <authorList>
            <person name="Misner I."/>
            <person name="Blouin N."/>
            <person name="Leonard G."/>
            <person name="Richards T.A."/>
            <person name="Lane C.E."/>
        </authorList>
    </citation>
    <scope>NUCLEOTIDE SEQUENCE [LARGE SCALE GENOMIC DNA]</scope>
    <source>
        <strain evidence="2 3">ATCC 34112</strain>
    </source>
</reference>
<dbReference type="Gene3D" id="1.25.40.10">
    <property type="entry name" value="Tetratricopeptide repeat domain"/>
    <property type="match status" value="1"/>
</dbReference>
<evidence type="ECO:0000313" key="2">
    <source>
        <dbReference type="EMBL" id="OQS04566.1"/>
    </source>
</evidence>
<sequence>MKKTIDRVDENLTNCLASLGVLCLMTQELQHARLFLKRVALLDKCEEGPSSLITLESQLNIAAVYRNEGRYKSAIDIVEATLSTVLNNKWESGWCDVLCNCWISLGVLFASIGDAKHGCSLLKKTRQEYSIILHLGSVCQMVLVFGLQWVVA</sequence>
<dbReference type="AlphaFoldDB" id="A0A1W0A2Q2"/>
<dbReference type="Proteomes" id="UP000243217">
    <property type="component" value="Unassembled WGS sequence"/>
</dbReference>
<dbReference type="InterPro" id="IPR011990">
    <property type="entry name" value="TPR-like_helical_dom_sf"/>
</dbReference>
<evidence type="ECO:0008006" key="4">
    <source>
        <dbReference type="Google" id="ProtNLM"/>
    </source>
</evidence>
<gene>
    <name evidence="2" type="ORF">THRCLA_03211</name>
</gene>
<feature type="transmembrane region" description="Helical" evidence="1">
    <location>
        <begin position="131"/>
        <end position="151"/>
    </location>
</feature>
<evidence type="ECO:0000313" key="3">
    <source>
        <dbReference type="Proteomes" id="UP000243217"/>
    </source>
</evidence>
<dbReference type="SUPFAM" id="SSF48452">
    <property type="entry name" value="TPR-like"/>
    <property type="match status" value="1"/>
</dbReference>
<keyword evidence="3" id="KW-1185">Reference proteome</keyword>
<keyword evidence="1" id="KW-0812">Transmembrane</keyword>
<protein>
    <recommendedName>
        <fullName evidence="4">MalT-like TPR region domain-containing protein</fullName>
    </recommendedName>
</protein>
<keyword evidence="1" id="KW-0472">Membrane</keyword>